<keyword evidence="4" id="KW-1185">Reference proteome</keyword>
<dbReference type="Gene3D" id="2.120.10.30">
    <property type="entry name" value="TolB, C-terminal domain"/>
    <property type="match status" value="1"/>
</dbReference>
<proteinExistence type="predicted"/>
<dbReference type="Proteomes" id="UP000655287">
    <property type="component" value="Unassembled WGS sequence"/>
</dbReference>
<keyword evidence="2" id="KW-0732">Signal</keyword>
<evidence type="ECO:0000256" key="2">
    <source>
        <dbReference type="SAM" id="SignalP"/>
    </source>
</evidence>
<dbReference type="SUPFAM" id="SSF63829">
    <property type="entry name" value="Calcium-dependent phosphotriesterase"/>
    <property type="match status" value="1"/>
</dbReference>
<evidence type="ECO:0008006" key="5">
    <source>
        <dbReference type="Google" id="ProtNLM"/>
    </source>
</evidence>
<feature type="chain" id="PRO_5038392828" description="Sugar lactone lactonase YvrE" evidence="2">
    <location>
        <begin position="22"/>
        <end position="330"/>
    </location>
</feature>
<evidence type="ECO:0000313" key="3">
    <source>
        <dbReference type="EMBL" id="GII77631.1"/>
    </source>
</evidence>
<dbReference type="EMBL" id="BOOU01000036">
    <property type="protein sequence ID" value="GII77631.1"/>
    <property type="molecule type" value="Genomic_DNA"/>
</dbReference>
<name>A0A919R0Q4_9ACTN</name>
<feature type="region of interest" description="Disordered" evidence="1">
    <location>
        <begin position="26"/>
        <end position="47"/>
    </location>
</feature>
<evidence type="ECO:0000313" key="4">
    <source>
        <dbReference type="Proteomes" id="UP000655287"/>
    </source>
</evidence>
<feature type="signal peptide" evidence="2">
    <location>
        <begin position="1"/>
        <end position="21"/>
    </location>
</feature>
<organism evidence="3 4">
    <name type="scientific">Sphaerisporangium rufum</name>
    <dbReference type="NCBI Taxonomy" id="1381558"/>
    <lineage>
        <taxon>Bacteria</taxon>
        <taxon>Bacillati</taxon>
        <taxon>Actinomycetota</taxon>
        <taxon>Actinomycetes</taxon>
        <taxon>Streptosporangiales</taxon>
        <taxon>Streptosporangiaceae</taxon>
        <taxon>Sphaerisporangium</taxon>
    </lineage>
</organism>
<dbReference type="RefSeq" id="WP_203984562.1">
    <property type="nucleotide sequence ID" value="NZ_BOOU01000036.1"/>
</dbReference>
<reference evidence="3" key="1">
    <citation type="submission" date="2021-01" db="EMBL/GenBank/DDBJ databases">
        <title>Whole genome shotgun sequence of Sphaerisporangium rufum NBRC 109079.</title>
        <authorList>
            <person name="Komaki H."/>
            <person name="Tamura T."/>
        </authorList>
    </citation>
    <scope>NUCLEOTIDE SEQUENCE</scope>
    <source>
        <strain evidence="3">NBRC 109079</strain>
    </source>
</reference>
<gene>
    <name evidence="3" type="ORF">Sru01_26130</name>
</gene>
<dbReference type="InterPro" id="IPR011042">
    <property type="entry name" value="6-blade_b-propeller_TolB-like"/>
</dbReference>
<protein>
    <recommendedName>
        <fullName evidence="5">Sugar lactone lactonase YvrE</fullName>
    </recommendedName>
</protein>
<evidence type="ECO:0000256" key="1">
    <source>
        <dbReference type="SAM" id="MobiDB-lite"/>
    </source>
</evidence>
<dbReference type="AlphaFoldDB" id="A0A919R0Q4"/>
<sequence>MKLLRRNLVIALCLGTLVATGSGPAALADRRQDPATSSHRSADLVIPGDNFHPESVAATPDGTVFASSIVTGEIVRFRPGSTTAQTFLPAGVNLGTAGVLADPRRGVLWACAIDLSFQTPTVLQAYRLSTGRLEAAYTLPDGGVCADITLAQGAVYLTDTTNPTATPQPPGRILRLATPNPLTASGGKLSVWSQDPAFTSGAGLQINGIAFDGARSLYTTNYNSGELIKVDIAPDGTARPAQVVDLGKRFVNPDGIRMLDRDHLLVPENPGPLSVVDVRRRTATVVTSLDQPSSVAVTGSSVYVAEGQIPRLQTGQQPNLPFKVRRLPAP</sequence>
<comment type="caution">
    <text evidence="3">The sequence shown here is derived from an EMBL/GenBank/DDBJ whole genome shotgun (WGS) entry which is preliminary data.</text>
</comment>
<accession>A0A919R0Q4</accession>